<sequence>MPSAPRTFAGSSRGERGKVRGIALNGYHGPARGCATVSHEKMELRTLDIPNTGSRSSNVSKDSSGRVHAPRGGSFAALCRDPRQIARWRSGRRCYGGVNVVAVVVARMKVLAGVGYTRETSVVCGSIRQ</sequence>
<dbReference type="GeneID" id="20090610"/>
<evidence type="ECO:0000256" key="1">
    <source>
        <dbReference type="SAM" id="MobiDB-lite"/>
    </source>
</evidence>
<dbReference type="AlphaFoldDB" id="A0A024TCZ6"/>
<dbReference type="VEuPathDB" id="FungiDB:H310_13560"/>
<feature type="compositionally biased region" description="Polar residues" evidence="1">
    <location>
        <begin position="49"/>
        <end position="62"/>
    </location>
</feature>
<evidence type="ECO:0000313" key="2">
    <source>
        <dbReference type="EMBL" id="ETV92035.1"/>
    </source>
</evidence>
<proteinExistence type="predicted"/>
<dbReference type="EMBL" id="KI914004">
    <property type="protein sequence ID" value="ETV92035.1"/>
    <property type="molecule type" value="Genomic_DNA"/>
</dbReference>
<protein>
    <submittedName>
        <fullName evidence="2">Uncharacterized protein</fullName>
    </submittedName>
</protein>
<feature type="region of interest" description="Disordered" evidence="1">
    <location>
        <begin position="49"/>
        <end position="73"/>
    </location>
</feature>
<dbReference type="RefSeq" id="XP_008879332.1">
    <property type="nucleotide sequence ID" value="XM_008881110.1"/>
</dbReference>
<organism evidence="2">
    <name type="scientific">Aphanomyces invadans</name>
    <dbReference type="NCBI Taxonomy" id="157072"/>
    <lineage>
        <taxon>Eukaryota</taxon>
        <taxon>Sar</taxon>
        <taxon>Stramenopiles</taxon>
        <taxon>Oomycota</taxon>
        <taxon>Saprolegniomycetes</taxon>
        <taxon>Saprolegniales</taxon>
        <taxon>Verrucalvaceae</taxon>
        <taxon>Aphanomyces</taxon>
    </lineage>
</organism>
<gene>
    <name evidence="2" type="ORF">H310_13560</name>
</gene>
<accession>A0A024TCZ6</accession>
<name>A0A024TCZ6_9STRA</name>
<reference evidence="2" key="1">
    <citation type="submission" date="2013-12" db="EMBL/GenBank/DDBJ databases">
        <title>The Genome Sequence of Aphanomyces invadans NJM9701.</title>
        <authorList>
            <consortium name="The Broad Institute Genomics Platform"/>
            <person name="Russ C."/>
            <person name="Tyler B."/>
            <person name="van West P."/>
            <person name="Dieguez-Uribeondo J."/>
            <person name="Young S.K."/>
            <person name="Zeng Q."/>
            <person name="Gargeya S."/>
            <person name="Fitzgerald M."/>
            <person name="Abouelleil A."/>
            <person name="Alvarado L."/>
            <person name="Chapman S.B."/>
            <person name="Gainer-Dewar J."/>
            <person name="Goldberg J."/>
            <person name="Griggs A."/>
            <person name="Gujja S."/>
            <person name="Hansen M."/>
            <person name="Howarth C."/>
            <person name="Imamovic A."/>
            <person name="Ireland A."/>
            <person name="Larimer J."/>
            <person name="McCowan C."/>
            <person name="Murphy C."/>
            <person name="Pearson M."/>
            <person name="Poon T.W."/>
            <person name="Priest M."/>
            <person name="Roberts A."/>
            <person name="Saif S."/>
            <person name="Shea T."/>
            <person name="Sykes S."/>
            <person name="Wortman J."/>
            <person name="Nusbaum C."/>
            <person name="Birren B."/>
        </authorList>
    </citation>
    <scope>NUCLEOTIDE SEQUENCE [LARGE SCALE GENOMIC DNA]</scope>
    <source>
        <strain evidence="2">NJM9701</strain>
    </source>
</reference>